<evidence type="ECO:0000313" key="3">
    <source>
        <dbReference type="Proteomes" id="UP000218172"/>
    </source>
</evidence>
<name>A0A2A4MTZ9_9GAMM</name>
<dbReference type="PROSITE" id="PS50987">
    <property type="entry name" value="HTH_ARSR_2"/>
    <property type="match status" value="1"/>
</dbReference>
<dbReference type="PRINTS" id="PR00778">
    <property type="entry name" value="HTHARSR"/>
</dbReference>
<dbReference type="PANTHER" id="PTHR43861">
    <property type="entry name" value="TRANS-ACONITATE 2-METHYLTRANSFERASE-RELATED"/>
    <property type="match status" value="1"/>
</dbReference>
<dbReference type="InterPro" id="IPR029063">
    <property type="entry name" value="SAM-dependent_MTases_sf"/>
</dbReference>
<dbReference type="InterPro" id="IPR036388">
    <property type="entry name" value="WH-like_DNA-bd_sf"/>
</dbReference>
<dbReference type="SUPFAM" id="SSF53335">
    <property type="entry name" value="S-adenosyl-L-methionine-dependent methyltransferases"/>
    <property type="match status" value="1"/>
</dbReference>
<dbReference type="Gene3D" id="3.40.50.150">
    <property type="entry name" value="Vaccinia Virus protein VP39"/>
    <property type="match status" value="1"/>
</dbReference>
<dbReference type="Pfam" id="PF01022">
    <property type="entry name" value="HTH_5"/>
    <property type="match status" value="1"/>
</dbReference>
<proteinExistence type="predicted"/>
<dbReference type="CDD" id="cd00090">
    <property type="entry name" value="HTH_ARSR"/>
    <property type="match status" value="1"/>
</dbReference>
<dbReference type="InterPro" id="IPR011991">
    <property type="entry name" value="ArsR-like_HTH"/>
</dbReference>
<protein>
    <submittedName>
        <fullName evidence="2">ArsR family transcriptional regulator</fullName>
    </submittedName>
</protein>
<reference evidence="3" key="1">
    <citation type="submission" date="2017-08" db="EMBL/GenBank/DDBJ databases">
        <title>A dynamic microbial community with high functional redundancy inhabits the cold, oxic subseafloor aquifer.</title>
        <authorList>
            <person name="Tully B.J."/>
            <person name="Wheat C.G."/>
            <person name="Glazer B.T."/>
            <person name="Huber J.A."/>
        </authorList>
    </citation>
    <scope>NUCLEOTIDE SEQUENCE [LARGE SCALE GENOMIC DNA]</scope>
</reference>
<accession>A0A2A4MTZ9</accession>
<dbReference type="InterPro" id="IPR001845">
    <property type="entry name" value="HTH_ArsR_DNA-bd_dom"/>
</dbReference>
<feature type="domain" description="HTH arsR-type" evidence="1">
    <location>
        <begin position="12"/>
        <end position="110"/>
    </location>
</feature>
<comment type="caution">
    <text evidence="2">The sequence shown here is derived from an EMBL/GenBank/DDBJ whole genome shotgun (WGS) entry which is preliminary data.</text>
</comment>
<dbReference type="Proteomes" id="UP000218172">
    <property type="component" value="Unassembled WGS sequence"/>
</dbReference>
<gene>
    <name evidence="2" type="ORF">COC19_01300</name>
</gene>
<dbReference type="InterPro" id="IPR036390">
    <property type="entry name" value="WH_DNA-bd_sf"/>
</dbReference>
<organism evidence="2 3">
    <name type="scientific">SAR86 cluster bacterium</name>
    <dbReference type="NCBI Taxonomy" id="2030880"/>
    <lineage>
        <taxon>Bacteria</taxon>
        <taxon>Pseudomonadati</taxon>
        <taxon>Pseudomonadota</taxon>
        <taxon>Gammaproteobacteria</taxon>
        <taxon>SAR86 cluster</taxon>
    </lineage>
</organism>
<dbReference type="CDD" id="cd02440">
    <property type="entry name" value="AdoMet_MTases"/>
    <property type="match status" value="1"/>
</dbReference>
<dbReference type="NCBIfam" id="NF033788">
    <property type="entry name" value="HTH_metalloreg"/>
    <property type="match status" value="1"/>
</dbReference>
<dbReference type="Gene3D" id="1.10.10.10">
    <property type="entry name" value="Winged helix-like DNA-binding domain superfamily/Winged helix DNA-binding domain"/>
    <property type="match status" value="1"/>
</dbReference>
<dbReference type="Pfam" id="PF13489">
    <property type="entry name" value="Methyltransf_23"/>
    <property type="match status" value="1"/>
</dbReference>
<dbReference type="GO" id="GO:0003700">
    <property type="term" value="F:DNA-binding transcription factor activity"/>
    <property type="evidence" value="ECO:0007669"/>
    <property type="project" value="InterPro"/>
</dbReference>
<dbReference type="EMBL" id="NVQR01000023">
    <property type="protein sequence ID" value="PCH63227.1"/>
    <property type="molecule type" value="Genomic_DNA"/>
</dbReference>
<evidence type="ECO:0000313" key="2">
    <source>
        <dbReference type="EMBL" id="PCH63227.1"/>
    </source>
</evidence>
<dbReference type="SMART" id="SM00418">
    <property type="entry name" value="HTH_ARSR"/>
    <property type="match status" value="1"/>
</dbReference>
<evidence type="ECO:0000259" key="1">
    <source>
        <dbReference type="PROSITE" id="PS50987"/>
    </source>
</evidence>
<dbReference type="SUPFAM" id="SSF46785">
    <property type="entry name" value="Winged helix' DNA-binding domain"/>
    <property type="match status" value="1"/>
</dbReference>
<dbReference type="AlphaFoldDB" id="A0A2A4MTZ9"/>
<sequence length="330" mass="37153">MAITAINTAAAIIPSQAEKLTQLCKATADGHRLQILRVLKRESYGVLELCNILAIKQSTLSHHLKILANAQLVATRREGNSIFYRRKLVLDNEQFRSIKQSLFDQIDTLPLEQDIRRQMALIQQERSQLSLNFFKRNASKFAEKQGLITEYADYKTSLSDLIWGIDLHADASVMEVGPGEGELLIELAEHFQHLWALDNSSEMLNRAKLAAEQAGHNKINFVLGDTGVASKQQLRCDLVIFNMVLHHISSPARTFEEAAAVLKPKGHLLIVELSSHNQDWVRQSCGDLWLGFDSEELSHWARAAGLDDGKSLYLGLRNGFQIQMRLFSKP</sequence>